<dbReference type="PROSITE" id="PS50067">
    <property type="entry name" value="KINESIN_MOTOR_2"/>
    <property type="match status" value="1"/>
</dbReference>
<dbReference type="FunFam" id="3.40.850.10:FF:000012">
    <property type="entry name" value="Kinesin-like protein"/>
    <property type="match status" value="1"/>
</dbReference>
<dbReference type="SMART" id="SM00129">
    <property type="entry name" value="KISc"/>
    <property type="match status" value="1"/>
</dbReference>
<accession>A0A1Y1XDX2</accession>
<dbReference type="GO" id="GO:0005524">
    <property type="term" value="F:ATP binding"/>
    <property type="evidence" value="ECO:0007669"/>
    <property type="project" value="UniProtKB-UniRule"/>
</dbReference>
<dbReference type="PANTHER" id="PTHR47971">
    <property type="entry name" value="KINESIN-RELATED PROTEIN 6"/>
    <property type="match status" value="1"/>
</dbReference>
<gene>
    <name evidence="9" type="ORF">BCR32DRAFT_201377</name>
</gene>
<dbReference type="Gene3D" id="3.40.850.10">
    <property type="entry name" value="Kinesin motor domain"/>
    <property type="match status" value="1"/>
</dbReference>
<keyword evidence="2 6" id="KW-0547">Nucleotide-binding</keyword>
<evidence type="ECO:0000256" key="5">
    <source>
        <dbReference type="ARBA" id="ARBA00061030"/>
    </source>
</evidence>
<dbReference type="InterPro" id="IPR019821">
    <property type="entry name" value="Kinesin_motor_CS"/>
</dbReference>
<reference evidence="9 10" key="2">
    <citation type="submission" date="2016-08" db="EMBL/GenBank/DDBJ databases">
        <title>Pervasive Adenine N6-methylation of Active Genes in Fungi.</title>
        <authorList>
            <consortium name="DOE Joint Genome Institute"/>
            <person name="Mondo S.J."/>
            <person name="Dannebaum R.O."/>
            <person name="Kuo R.C."/>
            <person name="Labutti K."/>
            <person name="Haridas S."/>
            <person name="Kuo A."/>
            <person name="Salamov A."/>
            <person name="Ahrendt S.R."/>
            <person name="Lipzen A."/>
            <person name="Sullivan W."/>
            <person name="Andreopoulos W.B."/>
            <person name="Clum A."/>
            <person name="Lindquist E."/>
            <person name="Daum C."/>
            <person name="Ramamoorthy G.K."/>
            <person name="Gryganskyi A."/>
            <person name="Culley D."/>
            <person name="Magnuson J.K."/>
            <person name="James T.Y."/>
            <person name="O'Malley M.A."/>
            <person name="Stajich J.E."/>
            <person name="Spatafora J.W."/>
            <person name="Visel A."/>
            <person name="Grigoriev I.V."/>
        </authorList>
    </citation>
    <scope>NUCLEOTIDE SEQUENCE [LARGE SCALE GENOMIC DNA]</scope>
    <source>
        <strain evidence="9 10">S4</strain>
    </source>
</reference>
<dbReference type="Pfam" id="PF00225">
    <property type="entry name" value="Kinesin"/>
    <property type="match status" value="1"/>
</dbReference>
<dbReference type="InterPro" id="IPR027640">
    <property type="entry name" value="Kinesin-like_fam"/>
</dbReference>
<feature type="domain" description="Kinesin motor" evidence="8">
    <location>
        <begin position="60"/>
        <end position="383"/>
    </location>
</feature>
<evidence type="ECO:0000256" key="6">
    <source>
        <dbReference type="PROSITE-ProRule" id="PRU00283"/>
    </source>
</evidence>
<dbReference type="EMBL" id="MCFG01000062">
    <property type="protein sequence ID" value="ORX83925.1"/>
    <property type="molecule type" value="Genomic_DNA"/>
</dbReference>
<comment type="caution">
    <text evidence="9">The sequence shown here is derived from an EMBL/GenBank/DDBJ whole genome shotgun (WGS) entry which is preliminary data.</text>
</comment>
<dbReference type="GO" id="GO:0007018">
    <property type="term" value="P:microtubule-based movement"/>
    <property type="evidence" value="ECO:0007669"/>
    <property type="project" value="InterPro"/>
</dbReference>
<evidence type="ECO:0000256" key="1">
    <source>
        <dbReference type="ARBA" id="ARBA00022701"/>
    </source>
</evidence>
<evidence type="ECO:0000256" key="3">
    <source>
        <dbReference type="ARBA" id="ARBA00022840"/>
    </source>
</evidence>
<keyword evidence="3 6" id="KW-0067">ATP-binding</keyword>
<dbReference type="GO" id="GO:0005874">
    <property type="term" value="C:microtubule"/>
    <property type="evidence" value="ECO:0007669"/>
    <property type="project" value="UniProtKB-KW"/>
</dbReference>
<dbReference type="OrthoDB" id="3176171at2759"/>
<dbReference type="GO" id="GO:0007019">
    <property type="term" value="P:microtubule depolymerization"/>
    <property type="evidence" value="ECO:0007669"/>
    <property type="project" value="TreeGrafter"/>
</dbReference>
<dbReference type="InterPro" id="IPR027417">
    <property type="entry name" value="P-loop_NTPase"/>
</dbReference>
<dbReference type="Proteomes" id="UP000193944">
    <property type="component" value="Unassembled WGS sequence"/>
</dbReference>
<dbReference type="SUPFAM" id="SSF52540">
    <property type="entry name" value="P-loop containing nucleoside triphosphate hydrolases"/>
    <property type="match status" value="1"/>
</dbReference>
<dbReference type="PROSITE" id="PS00411">
    <property type="entry name" value="KINESIN_MOTOR_1"/>
    <property type="match status" value="1"/>
</dbReference>
<proteinExistence type="inferred from homology"/>
<dbReference type="PRINTS" id="PR00380">
    <property type="entry name" value="KINESINHEAVY"/>
</dbReference>
<dbReference type="GO" id="GO:0003777">
    <property type="term" value="F:microtubule motor activity"/>
    <property type="evidence" value="ECO:0007669"/>
    <property type="project" value="InterPro"/>
</dbReference>
<evidence type="ECO:0000313" key="10">
    <source>
        <dbReference type="Proteomes" id="UP000193944"/>
    </source>
</evidence>
<dbReference type="InterPro" id="IPR036961">
    <property type="entry name" value="Kinesin_motor_dom_sf"/>
</dbReference>
<evidence type="ECO:0000313" key="9">
    <source>
        <dbReference type="EMBL" id="ORX83925.1"/>
    </source>
</evidence>
<dbReference type="AlphaFoldDB" id="A0A1Y1XDX2"/>
<evidence type="ECO:0000256" key="7">
    <source>
        <dbReference type="RuleBase" id="RU000394"/>
    </source>
</evidence>
<dbReference type="GO" id="GO:0008017">
    <property type="term" value="F:microtubule binding"/>
    <property type="evidence" value="ECO:0007669"/>
    <property type="project" value="InterPro"/>
</dbReference>
<keyword evidence="10" id="KW-1185">Reference proteome</keyword>
<organism evidence="9 10">
    <name type="scientific">Anaeromyces robustus</name>
    <dbReference type="NCBI Taxonomy" id="1754192"/>
    <lineage>
        <taxon>Eukaryota</taxon>
        <taxon>Fungi</taxon>
        <taxon>Fungi incertae sedis</taxon>
        <taxon>Chytridiomycota</taxon>
        <taxon>Chytridiomycota incertae sedis</taxon>
        <taxon>Neocallimastigomycetes</taxon>
        <taxon>Neocallimastigales</taxon>
        <taxon>Neocallimastigaceae</taxon>
        <taxon>Anaeromyces</taxon>
    </lineage>
</organism>
<evidence type="ECO:0000259" key="8">
    <source>
        <dbReference type="PROSITE" id="PS50067"/>
    </source>
</evidence>
<reference evidence="9 10" key="1">
    <citation type="submission" date="2016-08" db="EMBL/GenBank/DDBJ databases">
        <title>A Parts List for Fungal Cellulosomes Revealed by Comparative Genomics.</title>
        <authorList>
            <consortium name="DOE Joint Genome Institute"/>
            <person name="Haitjema C.H."/>
            <person name="Gilmore S.P."/>
            <person name="Henske J.K."/>
            <person name="Solomon K.V."/>
            <person name="De Groot R."/>
            <person name="Kuo A."/>
            <person name="Mondo S.J."/>
            <person name="Salamov A.A."/>
            <person name="Labutti K."/>
            <person name="Zhao Z."/>
            <person name="Chiniquy J."/>
            <person name="Barry K."/>
            <person name="Brewer H.M."/>
            <person name="Purvine S.O."/>
            <person name="Wright A.T."/>
            <person name="Boxma B."/>
            <person name="Van Alen T."/>
            <person name="Hackstein J.H."/>
            <person name="Baker S.E."/>
            <person name="Grigoriev I.V."/>
            <person name="O'Malley M.A."/>
        </authorList>
    </citation>
    <scope>NUCLEOTIDE SEQUENCE [LARGE SCALE GENOMIC DNA]</scope>
    <source>
        <strain evidence="9 10">S4</strain>
    </source>
</reference>
<keyword evidence="1 7" id="KW-0493">Microtubule</keyword>
<dbReference type="CDD" id="cd01367">
    <property type="entry name" value="KISc_KIF2_like"/>
    <property type="match status" value="1"/>
</dbReference>
<evidence type="ECO:0000256" key="4">
    <source>
        <dbReference type="ARBA" id="ARBA00023175"/>
    </source>
</evidence>
<sequence length="385" mass="44117">MDSVQSKRLLDDYGVPYSLNSGSIPNEKNNRFIKSPTEKYTKNITKLEVKEKDQKNDNEKIYVCVRKRPLNSNEIKREDKNAVYIKENKTVIVHEQKLKLDLTKYINYHSFTFDYAFDSDASNKDVYDQTGASLIEHVFNGGTATYFCYGQTGSGKTYTMMNPEQGLFILAAKDIFSLLQKEKYSFISVYISFYEIYQGQLYDLLNNKKKVYAREDNNQQVCIQGLSEYECFSENELMSIFINGKNSRVTSTTGSNPDSSRSHGIFQVVLKDKSKKNLPIYGKFVFIDLAGSERGADRDDTDKQTILEGQEINKSLLALKECIRAIDQESKHTPFRQSKLTQVLKDSFIGNSKTCMITTISPSSMNIDHTLNTLRYAHRYSISTK</sequence>
<feature type="binding site" evidence="6">
    <location>
        <begin position="150"/>
        <end position="157"/>
    </location>
    <ligand>
        <name>ATP</name>
        <dbReference type="ChEBI" id="CHEBI:30616"/>
    </ligand>
</feature>
<comment type="similarity">
    <text evidence="5">Belongs to the TRAFAC class myosin-kinesin ATPase superfamily. Kinesin family. KIN-13 subfamily.</text>
</comment>
<dbReference type="PANTHER" id="PTHR47971:SF20">
    <property type="entry name" value="KINESIN-LIKE PROTEIN KIF24"/>
    <property type="match status" value="1"/>
</dbReference>
<protein>
    <recommendedName>
        <fullName evidence="7">Kinesin-like protein</fullName>
    </recommendedName>
</protein>
<dbReference type="InterPro" id="IPR001752">
    <property type="entry name" value="Kinesin_motor_dom"/>
</dbReference>
<name>A0A1Y1XDX2_9FUNG</name>
<keyword evidence="4 6" id="KW-0505">Motor protein</keyword>
<dbReference type="STRING" id="1754192.A0A1Y1XDX2"/>
<evidence type="ECO:0000256" key="2">
    <source>
        <dbReference type="ARBA" id="ARBA00022741"/>
    </source>
</evidence>